<evidence type="ECO:0000313" key="2">
    <source>
        <dbReference type="EMBL" id="KAE9594229.1"/>
    </source>
</evidence>
<dbReference type="PANTHER" id="PTHR34460">
    <property type="entry name" value="VITELLOGENIN-LIKE PROTEIN"/>
    <property type="match status" value="1"/>
</dbReference>
<proteinExistence type="predicted"/>
<feature type="compositionally biased region" description="Basic and acidic residues" evidence="1">
    <location>
        <begin position="399"/>
        <end position="409"/>
    </location>
</feature>
<dbReference type="OrthoDB" id="1693686at2759"/>
<protein>
    <recommendedName>
        <fullName evidence="4">Vitellogenin-like protein</fullName>
    </recommendedName>
</protein>
<dbReference type="EMBL" id="WOCE01000018">
    <property type="protein sequence ID" value="KAE9594229.1"/>
    <property type="molecule type" value="Genomic_DNA"/>
</dbReference>
<reference evidence="3" key="1">
    <citation type="journal article" date="2020" name="Nat. Commun.">
        <title>Genome sequence of the cluster root forming white lupin.</title>
        <authorList>
            <person name="Hufnagel B."/>
            <person name="Marques A."/>
            <person name="Soriano A."/>
            <person name="Marques L."/>
            <person name="Divol F."/>
            <person name="Doumas P."/>
            <person name="Sallet E."/>
            <person name="Mancinotti D."/>
            <person name="Carrere S."/>
            <person name="Marande W."/>
            <person name="Arribat S."/>
            <person name="Keller J."/>
            <person name="Huneau C."/>
            <person name="Blein T."/>
            <person name="Aime D."/>
            <person name="Laguerre M."/>
            <person name="Taylor J."/>
            <person name="Schubert V."/>
            <person name="Nelson M."/>
            <person name="Geu-Flores F."/>
            <person name="Crespi M."/>
            <person name="Gallardo-Guerrero K."/>
            <person name="Delaux P.-M."/>
            <person name="Salse J."/>
            <person name="Berges H."/>
            <person name="Guyot R."/>
            <person name="Gouzy J."/>
            <person name="Peret B."/>
        </authorList>
    </citation>
    <scope>NUCLEOTIDE SEQUENCE [LARGE SCALE GENOMIC DNA]</scope>
    <source>
        <strain evidence="3">cv. Amiga</strain>
    </source>
</reference>
<sequence length="427" mass="46791">MIHMEGNKGGGRRRIGVDEDNVSDGIQCINHPHRNNNNSSGICAFCLQEKLHKLLSSSSSPSFSSSHNSIRSNTDISSSSSSIISSKTTTTLAPTSFSSVEKNGSNHHREHYMRSRLPFLLARNKKNKKQYTNSSTSSSASHSAADIIFKRSKSTATPRRRGKFLDDDDGEEENGDVVIEDFNFSQRKRNWFWSFLHLSSNSSSSSSKKFEAKSLRENSNGSPRISVVNAASCTSREKSSLGASSLGRRTDMVVEEEQEEVDSVTSFERKVSRSKSVGCGSRSFSGDFFEKISTGFGDCTLRRVESQREGKTKMGSAVVNQHNHYMKEKVMCGGLFGGFMMTSSSSNSSSSSTYWVSSSNDDGMNSNYNNGESTNGRGSKSWGWAFSSPMRAFGTKTSTSKDNKKDSSDKNVIPNLSDIPSLLTVSS</sequence>
<organism evidence="2 3">
    <name type="scientific">Lupinus albus</name>
    <name type="common">White lupine</name>
    <name type="synonym">Lupinus termis</name>
    <dbReference type="NCBI Taxonomy" id="3870"/>
    <lineage>
        <taxon>Eukaryota</taxon>
        <taxon>Viridiplantae</taxon>
        <taxon>Streptophyta</taxon>
        <taxon>Embryophyta</taxon>
        <taxon>Tracheophyta</taxon>
        <taxon>Spermatophyta</taxon>
        <taxon>Magnoliopsida</taxon>
        <taxon>eudicotyledons</taxon>
        <taxon>Gunneridae</taxon>
        <taxon>Pentapetalae</taxon>
        <taxon>rosids</taxon>
        <taxon>fabids</taxon>
        <taxon>Fabales</taxon>
        <taxon>Fabaceae</taxon>
        <taxon>Papilionoideae</taxon>
        <taxon>50 kb inversion clade</taxon>
        <taxon>genistoids sensu lato</taxon>
        <taxon>core genistoids</taxon>
        <taxon>Genisteae</taxon>
        <taxon>Lupinus</taxon>
    </lineage>
</organism>
<feature type="region of interest" description="Disordered" evidence="1">
    <location>
        <begin position="150"/>
        <end position="172"/>
    </location>
</feature>
<comment type="caution">
    <text evidence="2">The sequence shown here is derived from an EMBL/GenBank/DDBJ whole genome shotgun (WGS) entry which is preliminary data.</text>
</comment>
<feature type="compositionally biased region" description="Basic residues" evidence="1">
    <location>
        <begin position="150"/>
        <end position="162"/>
    </location>
</feature>
<dbReference type="AlphaFoldDB" id="A0A6A4P3N8"/>
<gene>
    <name evidence="2" type="ORF">Lalb_Chr18g0051571</name>
</gene>
<evidence type="ECO:0000256" key="1">
    <source>
        <dbReference type="SAM" id="MobiDB-lite"/>
    </source>
</evidence>
<keyword evidence="3" id="KW-1185">Reference proteome</keyword>
<accession>A0A6A4P3N8</accession>
<evidence type="ECO:0008006" key="4">
    <source>
        <dbReference type="Google" id="ProtNLM"/>
    </source>
</evidence>
<feature type="region of interest" description="Disordered" evidence="1">
    <location>
        <begin position="393"/>
        <end position="427"/>
    </location>
</feature>
<dbReference type="Proteomes" id="UP000447434">
    <property type="component" value="Chromosome 18"/>
</dbReference>
<dbReference type="PANTHER" id="PTHR34460:SF2">
    <property type="entry name" value="OS04G0405500 PROTEIN"/>
    <property type="match status" value="1"/>
</dbReference>
<name>A0A6A4P3N8_LUPAL</name>
<feature type="region of interest" description="Disordered" evidence="1">
    <location>
        <begin position="57"/>
        <end position="88"/>
    </location>
</feature>
<evidence type="ECO:0000313" key="3">
    <source>
        <dbReference type="Proteomes" id="UP000447434"/>
    </source>
</evidence>